<dbReference type="AlphaFoldDB" id="A0AAW0V770"/>
<keyword evidence="2" id="KW-1185">Reference proteome</keyword>
<proteinExistence type="predicted"/>
<name>A0AAW0V770_SCYPA</name>
<evidence type="ECO:0000313" key="1">
    <source>
        <dbReference type="EMBL" id="KAK8407478.1"/>
    </source>
</evidence>
<comment type="caution">
    <text evidence="1">The sequence shown here is derived from an EMBL/GenBank/DDBJ whole genome shotgun (WGS) entry which is preliminary data.</text>
</comment>
<reference evidence="1 2" key="1">
    <citation type="submission" date="2023-03" db="EMBL/GenBank/DDBJ databases">
        <title>High-quality genome of Scylla paramamosain provides insights in environmental adaptation.</title>
        <authorList>
            <person name="Zhang L."/>
        </authorList>
    </citation>
    <scope>NUCLEOTIDE SEQUENCE [LARGE SCALE GENOMIC DNA]</scope>
    <source>
        <strain evidence="1">LZ_2023a</strain>
        <tissue evidence="1">Muscle</tissue>
    </source>
</reference>
<evidence type="ECO:0000313" key="2">
    <source>
        <dbReference type="Proteomes" id="UP001487740"/>
    </source>
</evidence>
<protein>
    <submittedName>
        <fullName evidence="1">Uncharacterized protein</fullName>
    </submittedName>
</protein>
<sequence>MPACERSGAGRCLPLFWPDGVWRSKLTGPGGSQRGQARAPPARLAGITSVEQCACTRPSRHACSSHVTAASPTHMAPEP</sequence>
<accession>A0AAW0V770</accession>
<organism evidence="1 2">
    <name type="scientific">Scylla paramamosain</name>
    <name type="common">Mud crab</name>
    <dbReference type="NCBI Taxonomy" id="85552"/>
    <lineage>
        <taxon>Eukaryota</taxon>
        <taxon>Metazoa</taxon>
        <taxon>Ecdysozoa</taxon>
        <taxon>Arthropoda</taxon>
        <taxon>Crustacea</taxon>
        <taxon>Multicrustacea</taxon>
        <taxon>Malacostraca</taxon>
        <taxon>Eumalacostraca</taxon>
        <taxon>Eucarida</taxon>
        <taxon>Decapoda</taxon>
        <taxon>Pleocyemata</taxon>
        <taxon>Brachyura</taxon>
        <taxon>Eubrachyura</taxon>
        <taxon>Portunoidea</taxon>
        <taxon>Portunidae</taxon>
        <taxon>Portuninae</taxon>
        <taxon>Scylla</taxon>
    </lineage>
</organism>
<dbReference type="Proteomes" id="UP001487740">
    <property type="component" value="Unassembled WGS sequence"/>
</dbReference>
<dbReference type="EMBL" id="JARAKH010000001">
    <property type="protein sequence ID" value="KAK8407478.1"/>
    <property type="molecule type" value="Genomic_DNA"/>
</dbReference>
<gene>
    <name evidence="1" type="ORF">O3P69_002197</name>
</gene>